<comment type="similarity">
    <text evidence="1">Belongs to the type-I restriction system S methylase family.</text>
</comment>
<dbReference type="CDD" id="cd17513">
    <property type="entry name" value="RMtype1_S_AveSPN6ORF1907P_TRD2-CR2_like"/>
    <property type="match status" value="1"/>
</dbReference>
<dbReference type="OrthoDB" id="84651at2157"/>
<gene>
    <name evidence="6" type="ordered locus">Metig_0748</name>
</gene>
<dbReference type="HOGENOM" id="CLU_021095_10_0_2"/>
<dbReference type="Pfam" id="PF01420">
    <property type="entry name" value="Methylase_S"/>
    <property type="match status" value="2"/>
</dbReference>
<dbReference type="GO" id="GO:0003677">
    <property type="term" value="F:DNA binding"/>
    <property type="evidence" value="ECO:0007669"/>
    <property type="project" value="UniProtKB-KW"/>
</dbReference>
<evidence type="ECO:0000313" key="6">
    <source>
        <dbReference type="EMBL" id="AEF96296.1"/>
    </source>
</evidence>
<accession>F6BCT5</accession>
<dbReference type="Proteomes" id="UP000009227">
    <property type="component" value="Chromosome"/>
</dbReference>
<dbReference type="RefSeq" id="WP_013798899.1">
    <property type="nucleotide sequence ID" value="NC_015562.1"/>
</dbReference>
<dbReference type="REBASE" id="36257">
    <property type="entry name" value="S.Mig5ORF746P"/>
</dbReference>
<keyword evidence="2" id="KW-0680">Restriction system</keyword>
<keyword evidence="4" id="KW-0175">Coiled coil</keyword>
<dbReference type="InterPro" id="IPR052021">
    <property type="entry name" value="Type-I_RS_S_subunit"/>
</dbReference>
<name>F6BCT5_METIK</name>
<dbReference type="InterPro" id="IPR044946">
    <property type="entry name" value="Restrct_endonuc_typeI_TRD_sf"/>
</dbReference>
<evidence type="ECO:0000256" key="1">
    <source>
        <dbReference type="ARBA" id="ARBA00010923"/>
    </source>
</evidence>
<dbReference type="GeneID" id="10643587"/>
<evidence type="ECO:0000256" key="2">
    <source>
        <dbReference type="ARBA" id="ARBA00022747"/>
    </source>
</evidence>
<dbReference type="CDD" id="cd17521">
    <property type="entry name" value="RMtype1_S_Sau13435ORF2165P_TRD2-CR2_like"/>
    <property type="match status" value="1"/>
</dbReference>
<feature type="domain" description="Type I restriction modification DNA specificity" evidence="5">
    <location>
        <begin position="240"/>
        <end position="421"/>
    </location>
</feature>
<protein>
    <submittedName>
        <fullName evidence="6">Restriction modification system DNA specificity domain protein</fullName>
    </submittedName>
</protein>
<feature type="domain" description="Type I restriction modification DNA specificity" evidence="5">
    <location>
        <begin position="18"/>
        <end position="197"/>
    </location>
</feature>
<dbReference type="SUPFAM" id="SSF116734">
    <property type="entry name" value="DNA methylase specificity domain"/>
    <property type="match status" value="2"/>
</dbReference>
<dbReference type="InterPro" id="IPR000055">
    <property type="entry name" value="Restrct_endonuc_typeI_TRD"/>
</dbReference>
<evidence type="ECO:0000313" key="7">
    <source>
        <dbReference type="Proteomes" id="UP000009227"/>
    </source>
</evidence>
<evidence type="ECO:0000256" key="3">
    <source>
        <dbReference type="ARBA" id="ARBA00023125"/>
    </source>
</evidence>
<dbReference type="PANTHER" id="PTHR30408">
    <property type="entry name" value="TYPE-1 RESTRICTION ENZYME ECOKI SPECIFICITY PROTEIN"/>
    <property type="match status" value="1"/>
</dbReference>
<evidence type="ECO:0000256" key="4">
    <source>
        <dbReference type="SAM" id="Coils"/>
    </source>
</evidence>
<organism evidence="7">
    <name type="scientific">Methanotorris igneus (strain DSM 5666 / JCM 11834 / Kol 5)</name>
    <dbReference type="NCBI Taxonomy" id="880724"/>
    <lineage>
        <taxon>Archaea</taxon>
        <taxon>Methanobacteriati</taxon>
        <taxon>Methanobacteriota</taxon>
        <taxon>Methanomada group</taxon>
        <taxon>Methanococci</taxon>
        <taxon>Methanococcales</taxon>
        <taxon>Methanocaldococcaceae</taxon>
        <taxon>Methanotorris</taxon>
    </lineage>
</organism>
<evidence type="ECO:0000259" key="5">
    <source>
        <dbReference type="Pfam" id="PF01420"/>
    </source>
</evidence>
<dbReference type="AlphaFoldDB" id="F6BCT5"/>
<dbReference type="Gene3D" id="1.10.287.1120">
    <property type="entry name" value="Bipartite methylase S protein"/>
    <property type="match status" value="1"/>
</dbReference>
<dbReference type="Gene3D" id="3.90.220.20">
    <property type="entry name" value="DNA methylase specificity domains"/>
    <property type="match status" value="2"/>
</dbReference>
<reference evidence="6 7" key="1">
    <citation type="submission" date="2011-05" db="EMBL/GenBank/DDBJ databases">
        <title>Complete sequence of Methanotorris igneus Kol 5.</title>
        <authorList>
            <consortium name="US DOE Joint Genome Institute"/>
            <person name="Lucas S."/>
            <person name="Han J."/>
            <person name="Lapidus A."/>
            <person name="Cheng J.-F."/>
            <person name="Goodwin L."/>
            <person name="Pitluck S."/>
            <person name="Peters L."/>
            <person name="Mikhailova N."/>
            <person name="Chertkov O."/>
            <person name="Han C."/>
            <person name="Tapia R."/>
            <person name="Land M."/>
            <person name="Hauser L."/>
            <person name="Kyrpides N."/>
            <person name="Ivanova N."/>
            <person name="Pagani I."/>
            <person name="Sieprawska-Lupa M."/>
            <person name="Whitman W."/>
            <person name="Woyke T."/>
        </authorList>
    </citation>
    <scope>NUCLEOTIDE SEQUENCE [LARGE SCALE GENOMIC DNA]</scope>
    <source>
        <strain evidence="7">DSM 5666 / JCM 11834 / Kol 5</strain>
    </source>
</reference>
<sequence length="439" mass="50255">MQFYKEENFKDSEIGKIPEDWDVKTLDDISKNMYYGITAKAVGESTILKMIRTTDIKDYKIDWQNLPYCEITEKRKNNISKYFIKKGDILISRAGTVGVSVLVDRDVDNVIFGSYLIKIDLKNDYVNPQFVYYYLQSPYYWNHIKNTSAGSTLKNINLPIIKSLKIPLPSLEEQKAIAKVLSDFDSLIETINKQIETLNKTKKGMMQQLLTGNIRVKIKDGKITFQKENNFKDTEVGKIPEDWEVVRLGDVAYKFISGGTPSTKVPQYWNGDIPWIRSVHITKFYIDKNSIEQYITKEGLENSAAKIVPKGNLIIATRVGIGKSAVNLIDVAINQDLTGIVLNKSKIEPFFLVWYLNSPKITSLLESFSRGTTIKGIPQDYIRKLVIPLPPLEEQKKIAEILSNIDKKIEIKRKEKEQVEKAKKKVMDLLLSGKVRVRT</sequence>
<dbReference type="STRING" id="880724.Metig_0748"/>
<keyword evidence="3" id="KW-0238">DNA-binding</keyword>
<feature type="coiled-coil region" evidence="4">
    <location>
        <begin position="402"/>
        <end position="432"/>
    </location>
</feature>
<proteinExistence type="inferred from homology"/>
<keyword evidence="7" id="KW-1185">Reference proteome</keyword>
<dbReference type="EMBL" id="CP002737">
    <property type="protein sequence ID" value="AEF96296.1"/>
    <property type="molecule type" value="Genomic_DNA"/>
</dbReference>
<dbReference type="GO" id="GO:0009307">
    <property type="term" value="P:DNA restriction-modification system"/>
    <property type="evidence" value="ECO:0007669"/>
    <property type="project" value="UniProtKB-KW"/>
</dbReference>
<dbReference type="KEGG" id="mig:Metig_0748"/>
<dbReference type="PANTHER" id="PTHR30408:SF12">
    <property type="entry name" value="TYPE I RESTRICTION ENZYME MJAVIII SPECIFICITY SUBUNIT"/>
    <property type="match status" value="1"/>
</dbReference>